<dbReference type="GO" id="GO:0009055">
    <property type="term" value="F:electron transfer activity"/>
    <property type="evidence" value="ECO:0007669"/>
    <property type="project" value="InterPro"/>
</dbReference>
<dbReference type="InParanoid" id="A0A0M8K7C3"/>
<dbReference type="Pfam" id="PF07635">
    <property type="entry name" value="PSCyt1"/>
    <property type="match status" value="1"/>
</dbReference>
<dbReference type="PANTHER" id="PTHR35889">
    <property type="entry name" value="CYCLOINULO-OLIGOSACCHARIDE FRUCTANOTRANSFERASE-RELATED"/>
    <property type="match status" value="1"/>
</dbReference>
<comment type="caution">
    <text evidence="3">The sequence shown here is derived from an EMBL/GenBank/DDBJ whole genome shotgun (WGS) entry which is preliminary data.</text>
</comment>
<organism evidence="3 5">
    <name type="scientific">Ardenticatena maritima</name>
    <dbReference type="NCBI Taxonomy" id="872965"/>
    <lineage>
        <taxon>Bacteria</taxon>
        <taxon>Bacillati</taxon>
        <taxon>Chloroflexota</taxon>
        <taxon>Ardenticatenia</taxon>
        <taxon>Ardenticatenales</taxon>
        <taxon>Ardenticatenaceae</taxon>
        <taxon>Ardenticatena</taxon>
    </lineage>
</organism>
<dbReference type="STRING" id="872965.SE16_09355"/>
<reference evidence="4 6" key="2">
    <citation type="submission" date="2015-07" db="EMBL/GenBank/DDBJ databases">
        <title>Whole genome sequence of Ardenticatena maritima DSM 23922.</title>
        <authorList>
            <person name="Hemp J."/>
            <person name="Ward L.M."/>
            <person name="Pace L.A."/>
            <person name="Fischer W.W."/>
        </authorList>
    </citation>
    <scope>NUCLEOTIDE SEQUENCE [LARGE SCALE GENOMIC DNA]</scope>
    <source>
        <strain evidence="4 6">110S</strain>
    </source>
</reference>
<evidence type="ECO:0000313" key="4">
    <source>
        <dbReference type="EMBL" id="KPL87775.1"/>
    </source>
</evidence>
<evidence type="ECO:0000313" key="5">
    <source>
        <dbReference type="Proteomes" id="UP000037784"/>
    </source>
</evidence>
<keyword evidence="5" id="KW-1185">Reference proteome</keyword>
<dbReference type="OrthoDB" id="9791652at2"/>
<reference evidence="5" key="3">
    <citation type="submission" date="2015-08" db="EMBL/GenBank/DDBJ databases">
        <title>Draft Genome Sequence of a Heterotrophic Facultative Anaerobic Bacterium Ardenticatena maritima Strain 110S.</title>
        <authorList>
            <person name="Kawaichi S."/>
            <person name="Yoshida T."/>
            <person name="Sako Y."/>
            <person name="Nakamura R."/>
        </authorList>
    </citation>
    <scope>NUCLEOTIDE SEQUENCE [LARGE SCALE GENOMIC DNA]</scope>
    <source>
        <strain evidence="5">110S</strain>
    </source>
</reference>
<gene>
    <name evidence="3" type="ORF">ARMA_0392</name>
    <name evidence="4" type="ORF">SE16_09355</name>
</gene>
<evidence type="ECO:0000259" key="2">
    <source>
        <dbReference type="Pfam" id="PF07635"/>
    </source>
</evidence>
<reference evidence="3 5" key="1">
    <citation type="journal article" date="2015" name="Genome Announc.">
        <title>Draft Genome Sequence of a Heterotrophic Facultative Anaerobic Thermophilic Bacterium, Ardenticatena maritima Strain 110ST.</title>
        <authorList>
            <person name="Kawaichi S."/>
            <person name="Yoshida T."/>
            <person name="Sako Y."/>
            <person name="Nakamura R."/>
        </authorList>
    </citation>
    <scope>NUCLEOTIDE SEQUENCE [LARGE SCALE GENOMIC DNA]</scope>
    <source>
        <strain evidence="3 5">110S</strain>
    </source>
</reference>
<evidence type="ECO:0000313" key="3">
    <source>
        <dbReference type="EMBL" id="GAP61969.1"/>
    </source>
</evidence>
<feature type="signal peptide" evidence="1">
    <location>
        <begin position="1"/>
        <end position="25"/>
    </location>
</feature>
<dbReference type="GO" id="GO:0020037">
    <property type="term" value="F:heme binding"/>
    <property type="evidence" value="ECO:0007669"/>
    <property type="project" value="InterPro"/>
</dbReference>
<dbReference type="EMBL" id="LGKN01000005">
    <property type="protein sequence ID" value="KPL87775.1"/>
    <property type="molecule type" value="Genomic_DNA"/>
</dbReference>
<feature type="chain" id="PRO_5010428697" description="Cytochrome C Planctomycete-type domain-containing protein" evidence="1">
    <location>
        <begin position="26"/>
        <end position="152"/>
    </location>
</feature>
<dbReference type="RefSeq" id="WP_054491896.1">
    <property type="nucleotide sequence ID" value="NZ_BBZA01000023.1"/>
</dbReference>
<dbReference type="Proteomes" id="UP000037784">
    <property type="component" value="Unassembled WGS sequence"/>
</dbReference>
<dbReference type="EMBL" id="BBZA01000023">
    <property type="protein sequence ID" value="GAP61969.1"/>
    <property type="molecule type" value="Genomic_DNA"/>
</dbReference>
<dbReference type="InterPro" id="IPR011429">
    <property type="entry name" value="Cyt_c_Planctomycete-type"/>
</dbReference>
<dbReference type="Proteomes" id="UP000050502">
    <property type="component" value="Unassembled WGS sequence"/>
</dbReference>
<protein>
    <recommendedName>
        <fullName evidence="2">Cytochrome C Planctomycete-type domain-containing protein</fullName>
    </recommendedName>
</protein>
<dbReference type="PANTHER" id="PTHR35889:SF3">
    <property type="entry name" value="F-BOX DOMAIN-CONTAINING PROTEIN"/>
    <property type="match status" value="1"/>
</dbReference>
<keyword evidence="1" id="KW-0732">Signal</keyword>
<feature type="domain" description="Cytochrome C Planctomycete-type" evidence="2">
    <location>
        <begin position="79"/>
        <end position="129"/>
    </location>
</feature>
<accession>A0A0M8K7C3</accession>
<name>A0A0M8K7C3_9CHLR</name>
<sequence>MKHYWHMLTLLLLGMGVLLVSACRAADAPAPKPTATYDYSLLPPRTTPVPLTPAPTATPGGTVRVSFRRDILPILEQNCVRCHGGVAGLWLNDYEHTLYGGFAGPVVIPGDPEASRLLEYVRQGTMPPDAPPLSPEQVQLIEEWIAAGAPNN</sequence>
<proteinExistence type="predicted"/>
<evidence type="ECO:0000256" key="1">
    <source>
        <dbReference type="SAM" id="SignalP"/>
    </source>
</evidence>
<dbReference type="InterPro" id="IPR036909">
    <property type="entry name" value="Cyt_c-like_dom_sf"/>
</dbReference>
<dbReference type="PROSITE" id="PS51257">
    <property type="entry name" value="PROKAR_LIPOPROTEIN"/>
    <property type="match status" value="1"/>
</dbReference>
<dbReference type="AlphaFoldDB" id="A0A0M8K7C3"/>
<evidence type="ECO:0000313" key="6">
    <source>
        <dbReference type="Proteomes" id="UP000050502"/>
    </source>
</evidence>
<dbReference type="SUPFAM" id="SSF46626">
    <property type="entry name" value="Cytochrome c"/>
    <property type="match status" value="1"/>
</dbReference>